<dbReference type="SUPFAM" id="SSF53474">
    <property type="entry name" value="alpha/beta-Hydrolases"/>
    <property type="match status" value="1"/>
</dbReference>
<dbReference type="PANTHER" id="PTHR48081:SF8">
    <property type="entry name" value="ALPHA_BETA HYDROLASE FOLD-3 DOMAIN-CONTAINING PROTEIN-RELATED"/>
    <property type="match status" value="1"/>
</dbReference>
<organism evidence="3 4">
    <name type="scientific">Bionectria ochroleuca</name>
    <name type="common">Gliocladium roseum</name>
    <dbReference type="NCBI Taxonomy" id="29856"/>
    <lineage>
        <taxon>Eukaryota</taxon>
        <taxon>Fungi</taxon>
        <taxon>Dikarya</taxon>
        <taxon>Ascomycota</taxon>
        <taxon>Pezizomycotina</taxon>
        <taxon>Sordariomycetes</taxon>
        <taxon>Hypocreomycetidae</taxon>
        <taxon>Hypocreales</taxon>
        <taxon>Bionectriaceae</taxon>
        <taxon>Clonostachys</taxon>
    </lineage>
</organism>
<dbReference type="Proteomes" id="UP000766486">
    <property type="component" value="Unassembled WGS sequence"/>
</dbReference>
<dbReference type="InterPro" id="IPR050300">
    <property type="entry name" value="GDXG_lipolytic_enzyme"/>
</dbReference>
<dbReference type="Gene3D" id="3.40.50.1820">
    <property type="entry name" value="alpha/beta hydrolase"/>
    <property type="match status" value="1"/>
</dbReference>
<name>A0ABY6U8S6_BIOOC</name>
<evidence type="ECO:0000313" key="4">
    <source>
        <dbReference type="Proteomes" id="UP000766486"/>
    </source>
</evidence>
<dbReference type="EMBL" id="CABFNS010000753">
    <property type="protein sequence ID" value="VUC26612.1"/>
    <property type="molecule type" value="Genomic_DNA"/>
</dbReference>
<dbReference type="Pfam" id="PF07859">
    <property type="entry name" value="Abhydrolase_3"/>
    <property type="match status" value="1"/>
</dbReference>
<reference evidence="3 4" key="1">
    <citation type="submission" date="2019-06" db="EMBL/GenBank/DDBJ databases">
        <authorList>
            <person name="Broberg M."/>
        </authorList>
    </citation>
    <scope>NUCLEOTIDE SEQUENCE [LARGE SCALE GENOMIC DNA]</scope>
</reference>
<keyword evidence="4" id="KW-1185">Reference proteome</keyword>
<evidence type="ECO:0000313" key="3">
    <source>
        <dbReference type="EMBL" id="VUC26612.1"/>
    </source>
</evidence>
<evidence type="ECO:0000256" key="1">
    <source>
        <dbReference type="ARBA" id="ARBA00022801"/>
    </source>
</evidence>
<keyword evidence="1" id="KW-0378">Hydrolase</keyword>
<evidence type="ECO:0000259" key="2">
    <source>
        <dbReference type="Pfam" id="PF07859"/>
    </source>
</evidence>
<sequence>MALAVDEEFITALGPFLQSQQNVAKPALHDVSARRARYSAIGGTEPEIPESVAFEIKTIVTEDGSELRVYHFRLREQSDPSPAVIHFHGGGFISCTPDIATERLAFTVRDTGVQAFSVDYRLAPEHPYPAALNDGWSTLEWMRDNARELNIDKARIAVMGDSAGGGLAAALAIRARGAELHPPISRQILCSPMLDDRTLGEVPGDFKLWDADDNLTGWTAYLGRPPGGDDVPDTAAPARVKDVSGLPKLYLDTSQFDLFVKENFEYVQRFIEAGIEVECHVSPGLPHGFDGLLPSHRVSLAYEENRKRVLRST</sequence>
<accession>A0ABY6U8S6</accession>
<protein>
    <recommendedName>
        <fullName evidence="2">Alpha/beta hydrolase fold-3 domain-containing protein</fullName>
    </recommendedName>
</protein>
<dbReference type="InterPro" id="IPR013094">
    <property type="entry name" value="AB_hydrolase_3"/>
</dbReference>
<dbReference type="PANTHER" id="PTHR48081">
    <property type="entry name" value="AB HYDROLASE SUPERFAMILY PROTEIN C4A8.06C"/>
    <property type="match status" value="1"/>
</dbReference>
<comment type="caution">
    <text evidence="3">The sequence shown here is derived from an EMBL/GenBank/DDBJ whole genome shotgun (WGS) entry which is preliminary data.</text>
</comment>
<gene>
    <name evidence="3" type="ORF">CLO192961_LOCUS192669</name>
</gene>
<feature type="domain" description="Alpha/beta hydrolase fold-3" evidence="2">
    <location>
        <begin position="84"/>
        <end position="289"/>
    </location>
</feature>
<dbReference type="InterPro" id="IPR029058">
    <property type="entry name" value="AB_hydrolase_fold"/>
</dbReference>
<proteinExistence type="predicted"/>